<dbReference type="EMBL" id="HAED01017765">
    <property type="protein sequence ID" value="SBR04210.1"/>
    <property type="molecule type" value="Transcribed_RNA"/>
</dbReference>
<gene>
    <name evidence="1" type="primary">Nfu_g_1_012824</name>
</gene>
<proteinExistence type="predicted"/>
<accession>A0A1A8J3E9</accession>
<dbReference type="AlphaFoldDB" id="A0A1A8J3E9"/>
<evidence type="ECO:0000313" key="1">
    <source>
        <dbReference type="EMBL" id="SBR04210.1"/>
    </source>
</evidence>
<organism evidence="1">
    <name type="scientific">Nothobranchius kuhntae</name>
    <name type="common">Beira killifish</name>
    <dbReference type="NCBI Taxonomy" id="321403"/>
    <lineage>
        <taxon>Eukaryota</taxon>
        <taxon>Metazoa</taxon>
        <taxon>Chordata</taxon>
        <taxon>Craniata</taxon>
        <taxon>Vertebrata</taxon>
        <taxon>Euteleostomi</taxon>
        <taxon>Actinopterygii</taxon>
        <taxon>Neopterygii</taxon>
        <taxon>Teleostei</taxon>
        <taxon>Neoteleostei</taxon>
        <taxon>Acanthomorphata</taxon>
        <taxon>Ovalentaria</taxon>
        <taxon>Atherinomorphae</taxon>
        <taxon>Cyprinodontiformes</taxon>
        <taxon>Nothobranchiidae</taxon>
        <taxon>Nothobranchius</taxon>
    </lineage>
</organism>
<reference evidence="1" key="1">
    <citation type="submission" date="2016-05" db="EMBL/GenBank/DDBJ databases">
        <authorList>
            <person name="Lavstsen T."/>
            <person name="Jespersen J.S."/>
        </authorList>
    </citation>
    <scope>NUCLEOTIDE SEQUENCE</scope>
    <source>
        <tissue evidence="1">Brain</tissue>
    </source>
</reference>
<feature type="non-terminal residue" evidence="1">
    <location>
        <position position="44"/>
    </location>
</feature>
<sequence length="44" mass="4625">NSKTQNLMLKTISVSNPAQTARPSKGSATLCSCSGFISLLKCHT</sequence>
<name>A0A1A8J3E9_NOTKU</name>
<reference evidence="1" key="2">
    <citation type="submission" date="2016-06" db="EMBL/GenBank/DDBJ databases">
        <title>The genome of a short-lived fish provides insights into sex chromosome evolution and the genetic control of aging.</title>
        <authorList>
            <person name="Reichwald K."/>
            <person name="Felder M."/>
            <person name="Petzold A."/>
            <person name="Koch P."/>
            <person name="Groth M."/>
            <person name="Platzer M."/>
        </authorList>
    </citation>
    <scope>NUCLEOTIDE SEQUENCE</scope>
    <source>
        <tissue evidence="1">Brain</tissue>
    </source>
</reference>
<protein>
    <submittedName>
        <fullName evidence="1">Uncharacterized protein</fullName>
    </submittedName>
</protein>
<feature type="non-terminal residue" evidence="1">
    <location>
        <position position="1"/>
    </location>
</feature>